<proteinExistence type="predicted"/>
<dbReference type="InterPro" id="IPR036388">
    <property type="entry name" value="WH-like_DNA-bd_sf"/>
</dbReference>
<keyword evidence="2" id="KW-1185">Reference proteome</keyword>
<dbReference type="SUPFAM" id="SSF46785">
    <property type="entry name" value="Winged helix' DNA-binding domain"/>
    <property type="match status" value="1"/>
</dbReference>
<evidence type="ECO:0000313" key="1">
    <source>
        <dbReference type="EMBL" id="AKF11646.1"/>
    </source>
</evidence>
<dbReference type="KEGG" id="samy:DB32_008795"/>
<dbReference type="AlphaFoldDB" id="A0A0F6WAM9"/>
<gene>
    <name evidence="1" type="ORF">DB32_008795</name>
</gene>
<evidence type="ECO:0000313" key="2">
    <source>
        <dbReference type="Proteomes" id="UP000034883"/>
    </source>
</evidence>
<name>A0A0F6WAM9_9BACT</name>
<accession>A0A0F6WAM9</accession>
<reference evidence="1 2" key="1">
    <citation type="submission" date="2015-03" db="EMBL/GenBank/DDBJ databases">
        <title>Genome assembly of Sandaracinus amylolyticus DSM 53668.</title>
        <authorList>
            <person name="Sharma G."/>
            <person name="Subramanian S."/>
        </authorList>
    </citation>
    <scope>NUCLEOTIDE SEQUENCE [LARGE SCALE GENOMIC DNA]</scope>
    <source>
        <strain evidence="1 2">DSM 53668</strain>
    </source>
</reference>
<dbReference type="Proteomes" id="UP000034883">
    <property type="component" value="Chromosome"/>
</dbReference>
<dbReference type="InterPro" id="IPR036390">
    <property type="entry name" value="WH_DNA-bd_sf"/>
</dbReference>
<dbReference type="Gene3D" id="1.10.10.10">
    <property type="entry name" value="Winged helix-like DNA-binding domain superfamily/Winged helix DNA-binding domain"/>
    <property type="match status" value="1"/>
</dbReference>
<dbReference type="EMBL" id="CP011125">
    <property type="protein sequence ID" value="AKF11646.1"/>
    <property type="molecule type" value="Genomic_DNA"/>
</dbReference>
<protein>
    <submittedName>
        <fullName evidence="1">Uncharacterized protein</fullName>
    </submittedName>
</protein>
<sequence>MAATTGESMSTTPDTTLELKVAVLRASLGPALQLARAMALPVQDLLDVVELEYFRAMRGDGLSLRALAPRFGRSLRTLATLSRRAQRQDGAIARGSFALETMRLVLLALSRRGPRSASAIARSVRGRSAEEIDRALEALSALGLVERDGERFAARAAHFQRIDARPAHRVESLRHFLAPIGDVILRRFLRDERGGEAFARVLTFRASPEALTALREKHYAALRDDVVAIDASAAEDAGVASIAWCSVSEERTARAQVRTQ</sequence>
<organism evidence="1 2">
    <name type="scientific">Sandaracinus amylolyticus</name>
    <dbReference type="NCBI Taxonomy" id="927083"/>
    <lineage>
        <taxon>Bacteria</taxon>
        <taxon>Pseudomonadati</taxon>
        <taxon>Myxococcota</taxon>
        <taxon>Polyangia</taxon>
        <taxon>Polyangiales</taxon>
        <taxon>Sandaracinaceae</taxon>
        <taxon>Sandaracinus</taxon>
    </lineage>
</organism>